<feature type="domain" description="Ubiquitin-like" evidence="10">
    <location>
        <begin position="1"/>
        <end position="40"/>
    </location>
</feature>
<gene>
    <name evidence="11" type="ORF">QTO34_005990</name>
</gene>
<dbReference type="InterPro" id="IPR029071">
    <property type="entry name" value="Ubiquitin-like_domsf"/>
</dbReference>
<comment type="subcellular location">
    <subcellularLocation>
        <location evidence="2">Cytoplasm</location>
    </subcellularLocation>
    <subcellularLocation>
        <location evidence="1">Nucleus</location>
    </subcellularLocation>
</comment>
<evidence type="ECO:0000256" key="3">
    <source>
        <dbReference type="ARBA" id="ARBA00008430"/>
    </source>
</evidence>
<evidence type="ECO:0000256" key="6">
    <source>
        <dbReference type="ARBA" id="ARBA00022737"/>
    </source>
</evidence>
<dbReference type="InterPro" id="IPR050158">
    <property type="entry name" value="Ubiquitin_ubiquitin-like"/>
</dbReference>
<reference evidence="11" key="1">
    <citation type="submission" date="2023-06" db="EMBL/GenBank/DDBJ databases">
        <title>Reference genome for the Northern bat (Eptesicus nilssonii), a most northern bat species.</title>
        <authorList>
            <person name="Laine V.N."/>
            <person name="Pulliainen A.T."/>
            <person name="Lilley T.M."/>
        </authorList>
    </citation>
    <scope>NUCLEOTIDE SEQUENCE</scope>
    <source>
        <strain evidence="11">BLF_Eptnil</strain>
        <tissue evidence="11">Kidney</tissue>
    </source>
</reference>
<feature type="compositionally biased region" description="Low complexity" evidence="9">
    <location>
        <begin position="221"/>
        <end position="230"/>
    </location>
</feature>
<proteinExistence type="inferred from homology"/>
<dbReference type="Pfam" id="PF00240">
    <property type="entry name" value="ubiquitin"/>
    <property type="match status" value="1"/>
</dbReference>
<evidence type="ECO:0000313" key="11">
    <source>
        <dbReference type="EMBL" id="KAK1333605.1"/>
    </source>
</evidence>
<evidence type="ECO:0000256" key="2">
    <source>
        <dbReference type="ARBA" id="ARBA00004496"/>
    </source>
</evidence>
<keyword evidence="5" id="KW-1017">Isopeptide bond</keyword>
<accession>A0AA40HMS6</accession>
<dbReference type="PROSITE" id="PS50053">
    <property type="entry name" value="UBIQUITIN_2"/>
    <property type="match status" value="1"/>
</dbReference>
<dbReference type="SUPFAM" id="SSF54236">
    <property type="entry name" value="Ubiquitin-like"/>
    <property type="match status" value="1"/>
</dbReference>
<keyword evidence="4" id="KW-0963">Cytoplasm</keyword>
<dbReference type="PANTHER" id="PTHR10666">
    <property type="entry name" value="UBIQUITIN"/>
    <property type="match status" value="1"/>
</dbReference>
<dbReference type="GO" id="GO:0005737">
    <property type="term" value="C:cytoplasm"/>
    <property type="evidence" value="ECO:0007669"/>
    <property type="project" value="UniProtKB-SubCell"/>
</dbReference>
<sequence length="251" mass="26551">MQIFVKTLTGKIITLEVERSDTTKNVKAKIQDKEDIPPEQGASNSIWVPERVVRHNHRPGRTAHPTIQEAEDHTSCDDASSSTNPEEGKKQKTALDGGQMVVMQVRLPLVWSRPDPGARLHPDPGAHGLTRTRGQAPRIQGPRPHLDPGPGSPGSRGPRPHPDPGPRLTRIQGPAASPGPGAQAHPDPGARGPTRTRAQAHPDPGARGPPGPGARPTRIQGPAASPGPGAQAHPDPGARGLTRTRGPFSFH</sequence>
<evidence type="ECO:0000256" key="7">
    <source>
        <dbReference type="ARBA" id="ARBA00022843"/>
    </source>
</evidence>
<evidence type="ECO:0000256" key="4">
    <source>
        <dbReference type="ARBA" id="ARBA00022490"/>
    </source>
</evidence>
<evidence type="ECO:0000256" key="1">
    <source>
        <dbReference type="ARBA" id="ARBA00004123"/>
    </source>
</evidence>
<feature type="compositionally biased region" description="Basic and acidic residues" evidence="9">
    <location>
        <begin position="23"/>
        <end position="36"/>
    </location>
</feature>
<comment type="similarity">
    <text evidence="3">Belongs to the ubiquitin family.</text>
</comment>
<evidence type="ECO:0000256" key="5">
    <source>
        <dbReference type="ARBA" id="ARBA00022499"/>
    </source>
</evidence>
<dbReference type="GO" id="GO:0005634">
    <property type="term" value="C:nucleus"/>
    <property type="evidence" value="ECO:0007669"/>
    <property type="project" value="UniProtKB-SubCell"/>
</dbReference>
<dbReference type="FunFam" id="3.10.20.90:FF:000469">
    <property type="entry name" value="Polyubiquitin-C"/>
    <property type="match status" value="1"/>
</dbReference>
<evidence type="ECO:0000256" key="9">
    <source>
        <dbReference type="SAM" id="MobiDB-lite"/>
    </source>
</evidence>
<dbReference type="EMBL" id="JAULJE010000016">
    <property type="protein sequence ID" value="KAK1333605.1"/>
    <property type="molecule type" value="Genomic_DNA"/>
</dbReference>
<dbReference type="Gene3D" id="3.10.20.90">
    <property type="entry name" value="Phosphatidylinositol 3-kinase Catalytic Subunit, Chain A, domain 1"/>
    <property type="match status" value="1"/>
</dbReference>
<evidence type="ECO:0000256" key="8">
    <source>
        <dbReference type="ARBA" id="ARBA00023242"/>
    </source>
</evidence>
<feature type="region of interest" description="Disordered" evidence="9">
    <location>
        <begin position="23"/>
        <end position="99"/>
    </location>
</feature>
<name>A0AA40HMS6_CNENI</name>
<keyword evidence="6" id="KW-0677">Repeat</keyword>
<dbReference type="AlphaFoldDB" id="A0AA40HMS6"/>
<keyword evidence="7" id="KW-0832">Ubl conjugation</keyword>
<dbReference type="Proteomes" id="UP001177744">
    <property type="component" value="Unassembled WGS sequence"/>
</dbReference>
<protein>
    <recommendedName>
        <fullName evidence="10">Ubiquitin-like domain-containing protein</fullName>
    </recommendedName>
</protein>
<organism evidence="11 12">
    <name type="scientific">Cnephaeus nilssonii</name>
    <name type="common">Northern bat</name>
    <name type="synonym">Eptesicus nilssonii</name>
    <dbReference type="NCBI Taxonomy" id="3371016"/>
    <lineage>
        <taxon>Eukaryota</taxon>
        <taxon>Metazoa</taxon>
        <taxon>Chordata</taxon>
        <taxon>Craniata</taxon>
        <taxon>Vertebrata</taxon>
        <taxon>Euteleostomi</taxon>
        <taxon>Mammalia</taxon>
        <taxon>Eutheria</taxon>
        <taxon>Laurasiatheria</taxon>
        <taxon>Chiroptera</taxon>
        <taxon>Yangochiroptera</taxon>
        <taxon>Vespertilionidae</taxon>
        <taxon>Cnephaeus</taxon>
    </lineage>
</organism>
<keyword evidence="12" id="KW-1185">Reference proteome</keyword>
<comment type="caution">
    <text evidence="11">The sequence shown here is derived from an EMBL/GenBank/DDBJ whole genome shotgun (WGS) entry which is preliminary data.</text>
</comment>
<feature type="region of interest" description="Disordered" evidence="9">
    <location>
        <begin position="113"/>
        <end position="251"/>
    </location>
</feature>
<evidence type="ECO:0000259" key="10">
    <source>
        <dbReference type="PROSITE" id="PS50053"/>
    </source>
</evidence>
<keyword evidence="8" id="KW-0539">Nucleus</keyword>
<dbReference type="InterPro" id="IPR000626">
    <property type="entry name" value="Ubiquitin-like_dom"/>
</dbReference>
<feature type="compositionally biased region" description="Low complexity" evidence="9">
    <location>
        <begin position="173"/>
        <end position="182"/>
    </location>
</feature>
<evidence type="ECO:0000313" key="12">
    <source>
        <dbReference type="Proteomes" id="UP001177744"/>
    </source>
</evidence>